<comment type="subcellular location">
    <subcellularLocation>
        <location evidence="1">Cell projection</location>
        <location evidence="1">Cilium</location>
    </subcellularLocation>
    <subcellularLocation>
        <location evidence="2">Cytoplasm</location>
    </subcellularLocation>
</comment>
<evidence type="ECO:0000256" key="2">
    <source>
        <dbReference type="ARBA" id="ARBA00004496"/>
    </source>
</evidence>
<dbReference type="Gene3D" id="2.60.40.10">
    <property type="entry name" value="Immunoglobulins"/>
    <property type="match status" value="4"/>
</dbReference>
<feature type="non-terminal residue" evidence="7">
    <location>
        <position position="429"/>
    </location>
</feature>
<evidence type="ECO:0000313" key="7">
    <source>
        <dbReference type="EMBL" id="JAS48544.1"/>
    </source>
</evidence>
<dbReference type="GO" id="GO:0005930">
    <property type="term" value="C:axoneme"/>
    <property type="evidence" value="ECO:0007669"/>
    <property type="project" value="TreeGrafter"/>
</dbReference>
<dbReference type="GO" id="GO:0003341">
    <property type="term" value="P:cilium movement"/>
    <property type="evidence" value="ECO:0007669"/>
    <property type="project" value="TreeGrafter"/>
</dbReference>
<feature type="domain" description="HYDIN/VesB/CFA65-like Ig-like" evidence="6">
    <location>
        <begin position="285"/>
        <end position="381"/>
    </location>
</feature>
<protein>
    <recommendedName>
        <fullName evidence="6">HYDIN/VesB/CFA65-like Ig-like domain-containing protein</fullName>
    </recommendedName>
</protein>
<keyword evidence="5" id="KW-0966">Cell projection</keyword>
<feature type="domain" description="HYDIN/VesB/CFA65-like Ig-like" evidence="6">
    <location>
        <begin position="53"/>
        <end position="152"/>
    </location>
</feature>
<dbReference type="InterPro" id="IPR033305">
    <property type="entry name" value="Hydin-like"/>
</dbReference>
<keyword evidence="4" id="KW-0969">Cilium</keyword>
<dbReference type="InterPro" id="IPR013783">
    <property type="entry name" value="Ig-like_fold"/>
</dbReference>
<dbReference type="InterPro" id="IPR053879">
    <property type="entry name" value="HYDIN_VesB_CFA65-like_Ig"/>
</dbReference>
<dbReference type="PANTHER" id="PTHR23053:SF0">
    <property type="entry name" value="HYDROCEPHALUS-INDUCING PROTEIN HOMOLOG"/>
    <property type="match status" value="1"/>
</dbReference>
<dbReference type="PANTHER" id="PTHR23053">
    <property type="entry name" value="DLEC1 DELETED IN LUNG AND ESOPHAGEAL CANCER 1"/>
    <property type="match status" value="1"/>
</dbReference>
<evidence type="ECO:0000256" key="1">
    <source>
        <dbReference type="ARBA" id="ARBA00004138"/>
    </source>
</evidence>
<accession>A0A1B6FEK9</accession>
<gene>
    <name evidence="7" type="ORF">g.5338</name>
</gene>
<evidence type="ECO:0000256" key="3">
    <source>
        <dbReference type="ARBA" id="ARBA00022490"/>
    </source>
</evidence>
<evidence type="ECO:0000256" key="4">
    <source>
        <dbReference type="ARBA" id="ARBA00023069"/>
    </source>
</evidence>
<name>A0A1B6FEK9_9HEMI</name>
<evidence type="ECO:0000259" key="6">
    <source>
        <dbReference type="Pfam" id="PF22544"/>
    </source>
</evidence>
<keyword evidence="3" id="KW-0963">Cytoplasm</keyword>
<dbReference type="EMBL" id="GECZ01021225">
    <property type="protein sequence ID" value="JAS48544.1"/>
    <property type="molecule type" value="Transcribed_RNA"/>
</dbReference>
<dbReference type="GO" id="GO:1904158">
    <property type="term" value="P:axonemal central apparatus assembly"/>
    <property type="evidence" value="ECO:0007669"/>
    <property type="project" value="TreeGrafter"/>
</dbReference>
<sequence>FPMAGVLWPGGRSAVTVVFKPQTAEYLCTEAFCDVAGRDSRLPLGLDGHGLGPLLELCFRSLDIGAVFLGAIQCYEIVVANKGDIPGSIEHIPTKMVFGGNLTCKPETLCLLPFEMKSFIISFSSGRTGQFIEDVNFRISQSGEEQKVLLKGSIVNPTVSFDVSNLDFGCVAVGFPKTTGVRLVNQSEVPVEFSLRVPSDGFHDPVTCWDFAQAKIKPAIVPFCREFTLNPENGVVHAKSTLPIEVTLVTNTTHCHTCTLVAENKSGKLSEPISLPVVYESQVATLECRPSEVEFRFCFISYEYMEKMTLINVSNLPAYFIILPQQESSLNPFKYTVTTSEYFLQPGQSMSFTATIVPLIVGKFNQNVMMIVFGQSEPITLFTINCSTQGPNVSTNVEALNFGKLILLESKTLTLDLTNDSPIGANFEI</sequence>
<dbReference type="Pfam" id="PF22544">
    <property type="entry name" value="HYDIN_VesB_CFA65-like_Ig"/>
    <property type="match status" value="2"/>
</dbReference>
<proteinExistence type="predicted"/>
<reference evidence="7" key="1">
    <citation type="submission" date="2015-11" db="EMBL/GenBank/DDBJ databases">
        <title>De novo transcriptome assembly of four potential Pierce s Disease insect vectors from Arizona vineyards.</title>
        <authorList>
            <person name="Tassone E.E."/>
        </authorList>
    </citation>
    <scope>NUCLEOTIDE SEQUENCE</scope>
</reference>
<organism evidence="7">
    <name type="scientific">Cuerna arida</name>
    <dbReference type="NCBI Taxonomy" id="1464854"/>
    <lineage>
        <taxon>Eukaryota</taxon>
        <taxon>Metazoa</taxon>
        <taxon>Ecdysozoa</taxon>
        <taxon>Arthropoda</taxon>
        <taxon>Hexapoda</taxon>
        <taxon>Insecta</taxon>
        <taxon>Pterygota</taxon>
        <taxon>Neoptera</taxon>
        <taxon>Paraneoptera</taxon>
        <taxon>Hemiptera</taxon>
        <taxon>Auchenorrhyncha</taxon>
        <taxon>Membracoidea</taxon>
        <taxon>Cicadellidae</taxon>
        <taxon>Cicadellinae</taxon>
        <taxon>Proconiini</taxon>
        <taxon>Cuerna</taxon>
    </lineage>
</organism>
<feature type="non-terminal residue" evidence="7">
    <location>
        <position position="1"/>
    </location>
</feature>
<evidence type="ECO:0000256" key="5">
    <source>
        <dbReference type="ARBA" id="ARBA00023273"/>
    </source>
</evidence>
<dbReference type="AlphaFoldDB" id="A0A1B6FEK9"/>